<evidence type="ECO:0000313" key="1">
    <source>
        <dbReference type="EMBL" id="EZA47951.1"/>
    </source>
</evidence>
<dbReference type="STRING" id="2015173.A0A026VWP9"/>
<organism evidence="1 2">
    <name type="scientific">Ooceraea biroi</name>
    <name type="common">Clonal raider ant</name>
    <name type="synonym">Cerapachys biroi</name>
    <dbReference type="NCBI Taxonomy" id="2015173"/>
    <lineage>
        <taxon>Eukaryota</taxon>
        <taxon>Metazoa</taxon>
        <taxon>Ecdysozoa</taxon>
        <taxon>Arthropoda</taxon>
        <taxon>Hexapoda</taxon>
        <taxon>Insecta</taxon>
        <taxon>Pterygota</taxon>
        <taxon>Neoptera</taxon>
        <taxon>Endopterygota</taxon>
        <taxon>Hymenoptera</taxon>
        <taxon>Apocrita</taxon>
        <taxon>Aculeata</taxon>
        <taxon>Formicoidea</taxon>
        <taxon>Formicidae</taxon>
        <taxon>Dorylinae</taxon>
        <taxon>Ooceraea</taxon>
    </lineage>
</organism>
<name>A0A026VWP9_OOCBI</name>
<dbReference type="EMBL" id="KK107741">
    <property type="protein sequence ID" value="EZA47951.1"/>
    <property type="molecule type" value="Genomic_DNA"/>
</dbReference>
<dbReference type="AlphaFoldDB" id="A0A026VWP9"/>
<accession>A0A026VWP9</accession>
<gene>
    <name evidence="1" type="ORF">X777_15035</name>
</gene>
<reference evidence="1 2" key="1">
    <citation type="journal article" date="2014" name="Curr. Biol.">
        <title>The genome of the clonal raider ant Cerapachys biroi.</title>
        <authorList>
            <person name="Oxley P.R."/>
            <person name="Ji L."/>
            <person name="Fetter-Pruneda I."/>
            <person name="McKenzie S.K."/>
            <person name="Li C."/>
            <person name="Hu H."/>
            <person name="Zhang G."/>
            <person name="Kronauer D.J."/>
        </authorList>
    </citation>
    <scope>NUCLEOTIDE SEQUENCE [LARGE SCALE GENOMIC DNA]</scope>
</reference>
<evidence type="ECO:0000313" key="2">
    <source>
        <dbReference type="Proteomes" id="UP000053097"/>
    </source>
</evidence>
<dbReference type="PANTHER" id="PTHR47326">
    <property type="entry name" value="TRANSPOSABLE ELEMENT TC3 TRANSPOSASE-LIKE PROTEIN"/>
    <property type="match status" value="1"/>
</dbReference>
<feature type="non-terminal residue" evidence="1">
    <location>
        <position position="1"/>
    </location>
</feature>
<sequence length="159" mass="19067">VRNARTTERVARHFEINRNTSTRRASLTLGIARTTMERSLHELSMYPYHFTPVQNLFSADYQRRERFCQWYLHLDVNTSSKILWTDQSTFTRTGVFNYHNSHYWCEMNPHLSRISSFQHIRYDSWLQLDGCPAHSARIVRDWLNQSYPEKWIGRWGPVG</sequence>
<dbReference type="Proteomes" id="UP000053097">
    <property type="component" value="Unassembled WGS sequence"/>
</dbReference>
<protein>
    <recommendedName>
        <fullName evidence="3">Transposase Tc1-like domain-containing protein</fullName>
    </recommendedName>
</protein>
<keyword evidence="2" id="KW-1185">Reference proteome</keyword>
<proteinExistence type="predicted"/>
<dbReference type="OMA" id="WTENGNF"/>
<dbReference type="PANTHER" id="PTHR47326:SF1">
    <property type="entry name" value="HTH PSQ-TYPE DOMAIN-CONTAINING PROTEIN"/>
    <property type="match status" value="1"/>
</dbReference>
<evidence type="ECO:0008006" key="3">
    <source>
        <dbReference type="Google" id="ProtNLM"/>
    </source>
</evidence>